<evidence type="ECO:0000313" key="6">
    <source>
        <dbReference type="Proteomes" id="UP000320672"/>
    </source>
</evidence>
<dbReference type="EC" id="6.3.1.-" evidence="5"/>
<keyword evidence="3" id="KW-0067">ATP-binding</keyword>
<keyword evidence="1 5" id="KW-0436">Ligase</keyword>
<dbReference type="SUPFAM" id="SSF55681">
    <property type="entry name" value="Class II aaRS and biotin synthetases"/>
    <property type="match status" value="1"/>
</dbReference>
<dbReference type="PANTHER" id="PTHR42918:SF6">
    <property type="entry name" value="ELONGATION FACTOR P--(R)-BETA-LYSINE LIGASE"/>
    <property type="match status" value="1"/>
</dbReference>
<dbReference type="NCBIfam" id="TIGR00462">
    <property type="entry name" value="genX"/>
    <property type="match status" value="1"/>
</dbReference>
<dbReference type="AlphaFoldDB" id="A0A517MDS4"/>
<name>A0A517MDS4_9BACT</name>
<dbReference type="Gene3D" id="3.30.930.10">
    <property type="entry name" value="Bira Bifunctional Protein, Domain 2"/>
    <property type="match status" value="1"/>
</dbReference>
<dbReference type="PROSITE" id="PS50862">
    <property type="entry name" value="AA_TRNA_LIGASE_II"/>
    <property type="match status" value="1"/>
</dbReference>
<gene>
    <name evidence="5" type="primary">epmA</name>
    <name evidence="5" type="ORF">FF011L_17410</name>
</gene>
<protein>
    <submittedName>
        <fullName evidence="5">Elongation factor P--(R)-beta-lysine ligase</fullName>
        <ecNumber evidence="5">6.3.1.-</ecNumber>
    </submittedName>
</protein>
<organism evidence="5 6">
    <name type="scientific">Roseimaritima multifibrata</name>
    <dbReference type="NCBI Taxonomy" id="1930274"/>
    <lineage>
        <taxon>Bacteria</taxon>
        <taxon>Pseudomonadati</taxon>
        <taxon>Planctomycetota</taxon>
        <taxon>Planctomycetia</taxon>
        <taxon>Pirellulales</taxon>
        <taxon>Pirellulaceae</taxon>
        <taxon>Roseimaritima</taxon>
    </lineage>
</organism>
<dbReference type="KEGG" id="rml:FF011L_17410"/>
<dbReference type="NCBIfam" id="NF006828">
    <property type="entry name" value="PRK09350.1"/>
    <property type="match status" value="1"/>
</dbReference>
<evidence type="ECO:0000256" key="3">
    <source>
        <dbReference type="ARBA" id="ARBA00022840"/>
    </source>
</evidence>
<evidence type="ECO:0000259" key="4">
    <source>
        <dbReference type="PROSITE" id="PS50862"/>
    </source>
</evidence>
<evidence type="ECO:0000256" key="1">
    <source>
        <dbReference type="ARBA" id="ARBA00022598"/>
    </source>
</evidence>
<dbReference type="InterPro" id="IPR006195">
    <property type="entry name" value="aa-tRNA-synth_II"/>
</dbReference>
<keyword evidence="5" id="KW-0251">Elongation factor</keyword>
<dbReference type="InterPro" id="IPR004525">
    <property type="entry name" value="EpmA"/>
</dbReference>
<dbReference type="GO" id="GO:0005829">
    <property type="term" value="C:cytosol"/>
    <property type="evidence" value="ECO:0007669"/>
    <property type="project" value="TreeGrafter"/>
</dbReference>
<dbReference type="GO" id="GO:0000049">
    <property type="term" value="F:tRNA binding"/>
    <property type="evidence" value="ECO:0007669"/>
    <property type="project" value="TreeGrafter"/>
</dbReference>
<dbReference type="Proteomes" id="UP000320672">
    <property type="component" value="Chromosome"/>
</dbReference>
<dbReference type="EMBL" id="CP036262">
    <property type="protein sequence ID" value="QDS92986.1"/>
    <property type="molecule type" value="Genomic_DNA"/>
</dbReference>
<feature type="domain" description="Aminoacyl-transfer RNA synthetases class-II family profile" evidence="4">
    <location>
        <begin position="17"/>
        <end position="323"/>
    </location>
</feature>
<dbReference type="GO" id="GO:0006430">
    <property type="term" value="P:lysyl-tRNA aminoacylation"/>
    <property type="evidence" value="ECO:0007669"/>
    <property type="project" value="InterPro"/>
</dbReference>
<dbReference type="GO" id="GO:0005524">
    <property type="term" value="F:ATP binding"/>
    <property type="evidence" value="ECO:0007669"/>
    <property type="project" value="UniProtKB-KW"/>
</dbReference>
<dbReference type="InterPro" id="IPR045864">
    <property type="entry name" value="aa-tRNA-synth_II/BPL/LPL"/>
</dbReference>
<keyword evidence="5" id="KW-0648">Protein biosynthesis</keyword>
<reference evidence="5 6" key="1">
    <citation type="submission" date="2019-02" db="EMBL/GenBank/DDBJ databases">
        <title>Deep-cultivation of Planctomycetes and their phenomic and genomic characterization uncovers novel biology.</title>
        <authorList>
            <person name="Wiegand S."/>
            <person name="Jogler M."/>
            <person name="Boedeker C."/>
            <person name="Pinto D."/>
            <person name="Vollmers J."/>
            <person name="Rivas-Marin E."/>
            <person name="Kohn T."/>
            <person name="Peeters S.H."/>
            <person name="Heuer A."/>
            <person name="Rast P."/>
            <person name="Oberbeckmann S."/>
            <person name="Bunk B."/>
            <person name="Jeske O."/>
            <person name="Meyerdierks A."/>
            <person name="Storesund J.E."/>
            <person name="Kallscheuer N."/>
            <person name="Luecker S."/>
            <person name="Lage O.M."/>
            <person name="Pohl T."/>
            <person name="Merkel B.J."/>
            <person name="Hornburger P."/>
            <person name="Mueller R.-W."/>
            <person name="Bruemmer F."/>
            <person name="Labrenz M."/>
            <person name="Spormann A.M."/>
            <person name="Op den Camp H."/>
            <person name="Overmann J."/>
            <person name="Amann R."/>
            <person name="Jetten M.S.M."/>
            <person name="Mascher T."/>
            <person name="Medema M.H."/>
            <person name="Devos D.P."/>
            <person name="Kaster A.-K."/>
            <person name="Ovreas L."/>
            <person name="Rohde M."/>
            <person name="Galperin M.Y."/>
            <person name="Jogler C."/>
        </authorList>
    </citation>
    <scope>NUCLEOTIDE SEQUENCE [LARGE SCALE GENOMIC DNA]</scope>
    <source>
        <strain evidence="5 6">FF011L</strain>
    </source>
</reference>
<accession>A0A517MDS4</accession>
<dbReference type="Pfam" id="PF00152">
    <property type="entry name" value="tRNA-synt_2"/>
    <property type="match status" value="1"/>
</dbReference>
<keyword evidence="6" id="KW-1185">Reference proteome</keyword>
<evidence type="ECO:0000256" key="2">
    <source>
        <dbReference type="ARBA" id="ARBA00022741"/>
    </source>
</evidence>
<dbReference type="GO" id="GO:0003746">
    <property type="term" value="F:translation elongation factor activity"/>
    <property type="evidence" value="ECO:0007669"/>
    <property type="project" value="UniProtKB-KW"/>
</dbReference>
<dbReference type="RefSeq" id="WP_145351148.1">
    <property type="nucleotide sequence ID" value="NZ_CP036262.1"/>
</dbReference>
<proteinExistence type="predicted"/>
<sequence length="329" mass="36440">MTTNPLDHLPTCSLEMLRHRSALLKQVRQFFDRRGFIEVQTPCLSADTVVDVHLDPLVVPTESLQLGGHDLPTKLFLQTSPEFAMKRLVAAGAEAIYQLAPVFRSGERGDFHNPEFTMLEWYRVGDTAKVAVDLLDELSQEVLNALPATRSTYRELFQRLLGIDPIDGPLERLRALAVAAAPGLEEAFADDRDGILDVLFSLVIQPKMPIDRPQIVTHYPLTQGALAQQSKDDPQTAERFEWFASGIELGNGYGELLDPTILADRVASNNKARLSSGKAALPSESRLLEAMRRGLPPCAGVAVGLDRLLMVQQKVKRIEDVIPFPIERA</sequence>
<dbReference type="PANTHER" id="PTHR42918">
    <property type="entry name" value="LYSYL-TRNA SYNTHETASE"/>
    <property type="match status" value="1"/>
</dbReference>
<evidence type="ECO:0000313" key="5">
    <source>
        <dbReference type="EMBL" id="QDS92986.1"/>
    </source>
</evidence>
<dbReference type="GO" id="GO:0004824">
    <property type="term" value="F:lysine-tRNA ligase activity"/>
    <property type="evidence" value="ECO:0007669"/>
    <property type="project" value="InterPro"/>
</dbReference>
<keyword evidence="2" id="KW-0547">Nucleotide-binding</keyword>
<dbReference type="InterPro" id="IPR004364">
    <property type="entry name" value="Aa-tRNA-synt_II"/>
</dbReference>
<dbReference type="OrthoDB" id="9802326at2"/>